<dbReference type="Proteomes" id="UP000326170">
    <property type="component" value="Chromosome"/>
</dbReference>
<sequence length="70" mass="7628">MSNQPLLSDLEVREQSLAQVCDALAALQQVPAAGLNEAKHEMVTGMVDDARSLERSLSNEIDQMRGDSDE</sequence>
<proteinExistence type="predicted"/>
<dbReference type="AlphaFoldDB" id="A0A5P9P1M3"/>
<evidence type="ECO:0000313" key="2">
    <source>
        <dbReference type="Proteomes" id="UP000326170"/>
    </source>
</evidence>
<dbReference type="OrthoDB" id="203117at2157"/>
<dbReference type="RefSeq" id="WP_152939165.1">
    <property type="nucleotide sequence ID" value="NZ_CP045488.1"/>
</dbReference>
<dbReference type="GeneID" id="42300158"/>
<keyword evidence="2" id="KW-1185">Reference proteome</keyword>
<accession>A0A5P9P1M3</accession>
<protein>
    <submittedName>
        <fullName evidence="1">Uncharacterized protein</fullName>
    </submittedName>
</protein>
<evidence type="ECO:0000313" key="1">
    <source>
        <dbReference type="EMBL" id="QFU81750.1"/>
    </source>
</evidence>
<organism evidence="1 2">
    <name type="scientific">Natronorubrum aibiense</name>
    <dbReference type="NCBI Taxonomy" id="348826"/>
    <lineage>
        <taxon>Archaea</taxon>
        <taxon>Methanobacteriati</taxon>
        <taxon>Methanobacteriota</taxon>
        <taxon>Stenosarchaea group</taxon>
        <taxon>Halobacteria</taxon>
        <taxon>Halobacteriales</taxon>
        <taxon>Natrialbaceae</taxon>
        <taxon>Natronorubrum</taxon>
    </lineage>
</organism>
<gene>
    <name evidence="1" type="ORF">GCU68_03870</name>
</gene>
<reference evidence="1 2" key="1">
    <citation type="journal article" date="2007" name="Int. J. Syst. Evol. Microbiol.">
        <title>Natronorubrum sulfidifaciens sp. nov., an extremely haloalkaliphilic archaeon isolated from Aiding salt lake in Xin-Jiang, China.</title>
        <authorList>
            <person name="Cui H.L."/>
            <person name="Tohty D."/>
            <person name="Liu H.C."/>
            <person name="Liu S.J."/>
            <person name="Oren A."/>
            <person name="Zhou P.J."/>
        </authorList>
    </citation>
    <scope>NUCLEOTIDE SEQUENCE [LARGE SCALE GENOMIC DNA]</scope>
    <source>
        <strain evidence="1 2">7-3</strain>
    </source>
</reference>
<name>A0A5P9P1M3_9EURY</name>
<dbReference type="EMBL" id="CP045488">
    <property type="protein sequence ID" value="QFU81750.1"/>
    <property type="molecule type" value="Genomic_DNA"/>
</dbReference>
<dbReference type="KEGG" id="nas:GCU68_03870"/>